<dbReference type="Proteomes" id="UP001337655">
    <property type="component" value="Unassembled WGS sequence"/>
</dbReference>
<organism evidence="2 3">
    <name type="scientific">Saxophila tyrrhenica</name>
    <dbReference type="NCBI Taxonomy" id="1690608"/>
    <lineage>
        <taxon>Eukaryota</taxon>
        <taxon>Fungi</taxon>
        <taxon>Dikarya</taxon>
        <taxon>Ascomycota</taxon>
        <taxon>Pezizomycotina</taxon>
        <taxon>Dothideomycetes</taxon>
        <taxon>Dothideomycetidae</taxon>
        <taxon>Mycosphaerellales</taxon>
        <taxon>Extremaceae</taxon>
        <taxon>Saxophila</taxon>
    </lineage>
</organism>
<gene>
    <name evidence="2" type="ORF">LTR77_003433</name>
</gene>
<proteinExistence type="predicted"/>
<dbReference type="AlphaFoldDB" id="A0AAV9PHU6"/>
<name>A0AAV9PHU6_9PEZI</name>
<feature type="compositionally biased region" description="Basic and acidic residues" evidence="1">
    <location>
        <begin position="25"/>
        <end position="35"/>
    </location>
</feature>
<sequence length="170" mass="19442">MAEHLGQSASADPANTSSMRAHQSKTLEEVREALHQNKASQQRHQQRLKSLADELARILAAEDQLRKDRDEFEERKRFHQQIRSILETAFLVPMEQRAIPHEGLLRQESELDGRRRELDREGGLALDSEELLSLKGEILDGEKRELVAEERKLVAAEKGRLIEGSDETET</sequence>
<protein>
    <submittedName>
        <fullName evidence="2">Uncharacterized protein</fullName>
    </submittedName>
</protein>
<accession>A0AAV9PHU6</accession>
<keyword evidence="3" id="KW-1185">Reference proteome</keyword>
<comment type="caution">
    <text evidence="2">The sequence shown here is derived from an EMBL/GenBank/DDBJ whole genome shotgun (WGS) entry which is preliminary data.</text>
</comment>
<evidence type="ECO:0000313" key="2">
    <source>
        <dbReference type="EMBL" id="KAK5171797.1"/>
    </source>
</evidence>
<evidence type="ECO:0000256" key="1">
    <source>
        <dbReference type="SAM" id="MobiDB-lite"/>
    </source>
</evidence>
<dbReference type="GeneID" id="89924780"/>
<feature type="compositionally biased region" description="Polar residues" evidence="1">
    <location>
        <begin position="7"/>
        <end position="21"/>
    </location>
</feature>
<dbReference type="RefSeq" id="XP_064660641.1">
    <property type="nucleotide sequence ID" value="XM_064800690.1"/>
</dbReference>
<evidence type="ECO:0000313" key="3">
    <source>
        <dbReference type="Proteomes" id="UP001337655"/>
    </source>
</evidence>
<feature type="region of interest" description="Disordered" evidence="1">
    <location>
        <begin position="1"/>
        <end position="47"/>
    </location>
</feature>
<reference evidence="2 3" key="1">
    <citation type="submission" date="2023-08" db="EMBL/GenBank/DDBJ databases">
        <title>Black Yeasts Isolated from many extreme environments.</title>
        <authorList>
            <person name="Coleine C."/>
            <person name="Stajich J.E."/>
            <person name="Selbmann L."/>
        </authorList>
    </citation>
    <scope>NUCLEOTIDE SEQUENCE [LARGE SCALE GENOMIC DNA]</scope>
    <source>
        <strain evidence="2 3">CCFEE 5935</strain>
    </source>
</reference>
<dbReference type="EMBL" id="JAVRRT010000005">
    <property type="protein sequence ID" value="KAK5171797.1"/>
    <property type="molecule type" value="Genomic_DNA"/>
</dbReference>